<gene>
    <name evidence="4" type="ORF">C7B47_10975</name>
</gene>
<dbReference type="Gene3D" id="3.40.50.720">
    <property type="entry name" value="NAD(P)-binding Rossmann-like Domain"/>
    <property type="match status" value="1"/>
</dbReference>
<dbReference type="GO" id="GO:0008831">
    <property type="term" value="F:dTDP-4-dehydrorhamnose reductase activity"/>
    <property type="evidence" value="ECO:0007669"/>
    <property type="project" value="UniProtKB-EC"/>
</dbReference>
<dbReference type="PANTHER" id="PTHR10491">
    <property type="entry name" value="DTDP-4-DEHYDRORHAMNOSE REDUCTASE"/>
    <property type="match status" value="1"/>
</dbReference>
<dbReference type="InterPro" id="IPR036291">
    <property type="entry name" value="NAD(P)-bd_dom_sf"/>
</dbReference>
<comment type="pathway">
    <text evidence="2">Carbohydrate biosynthesis; dTDP-L-rhamnose biosynthesis.</text>
</comment>
<dbReference type="Proteomes" id="UP000242705">
    <property type="component" value="Unassembled WGS sequence"/>
</dbReference>
<dbReference type="InterPro" id="IPR029903">
    <property type="entry name" value="RmlD-like-bd"/>
</dbReference>
<comment type="similarity">
    <text evidence="1 2">Belongs to the dTDP-4-dehydrorhamnose reductase family.</text>
</comment>
<dbReference type="Gene3D" id="3.90.25.10">
    <property type="entry name" value="UDP-galactose 4-epimerase, domain 1"/>
    <property type="match status" value="1"/>
</dbReference>
<evidence type="ECO:0000259" key="3">
    <source>
        <dbReference type="Pfam" id="PF04321"/>
    </source>
</evidence>
<dbReference type="InterPro" id="IPR005913">
    <property type="entry name" value="dTDP_dehydrorham_reduct"/>
</dbReference>
<dbReference type="GO" id="GO:0019305">
    <property type="term" value="P:dTDP-rhamnose biosynthetic process"/>
    <property type="evidence" value="ECO:0007669"/>
    <property type="project" value="UniProtKB-UniPathway"/>
</dbReference>
<dbReference type="EC" id="1.1.1.133" evidence="2"/>
<dbReference type="AlphaFoldDB" id="A0A2T2WVN9"/>
<evidence type="ECO:0000313" key="4">
    <source>
        <dbReference type="EMBL" id="PSR26293.1"/>
    </source>
</evidence>
<dbReference type="PANTHER" id="PTHR10491:SF4">
    <property type="entry name" value="METHIONINE ADENOSYLTRANSFERASE 2 SUBUNIT BETA"/>
    <property type="match status" value="1"/>
</dbReference>
<name>A0A2T2WVN9_SULTH</name>
<dbReference type="Pfam" id="PF04321">
    <property type="entry name" value="RmlD_sub_bind"/>
    <property type="match status" value="1"/>
</dbReference>
<evidence type="ECO:0000313" key="5">
    <source>
        <dbReference type="Proteomes" id="UP000242705"/>
    </source>
</evidence>
<accession>A0A2T2WVN9</accession>
<evidence type="ECO:0000256" key="2">
    <source>
        <dbReference type="RuleBase" id="RU364082"/>
    </source>
</evidence>
<comment type="caution">
    <text evidence="4">The sequence shown here is derived from an EMBL/GenBank/DDBJ whole genome shotgun (WGS) entry which is preliminary data.</text>
</comment>
<feature type="domain" description="RmlD-like substrate binding" evidence="3">
    <location>
        <begin position="81"/>
        <end position="227"/>
    </location>
</feature>
<protein>
    <recommendedName>
        <fullName evidence="2">dTDP-4-dehydrorhamnose reductase</fullName>
        <ecNumber evidence="2">1.1.1.133</ecNumber>
    </recommendedName>
</protein>
<proteinExistence type="inferred from homology"/>
<dbReference type="SUPFAM" id="SSF51735">
    <property type="entry name" value="NAD(P)-binding Rossmann-fold domains"/>
    <property type="match status" value="1"/>
</dbReference>
<dbReference type="UniPathway" id="UPA00124"/>
<evidence type="ECO:0000256" key="1">
    <source>
        <dbReference type="ARBA" id="ARBA00010944"/>
    </source>
</evidence>
<dbReference type="EMBL" id="PXYX01000024">
    <property type="protein sequence ID" value="PSR26293.1"/>
    <property type="molecule type" value="Genomic_DNA"/>
</dbReference>
<keyword evidence="2" id="KW-0560">Oxidoreductase</keyword>
<comment type="function">
    <text evidence="2">Catalyzes the reduction of dTDP-6-deoxy-L-lyxo-4-hexulose to yield dTDP-L-rhamnose.</text>
</comment>
<keyword evidence="2" id="KW-0521">NADP</keyword>
<organism evidence="4 5">
    <name type="scientific">Sulfobacillus thermosulfidooxidans</name>
    <dbReference type="NCBI Taxonomy" id="28034"/>
    <lineage>
        <taxon>Bacteria</taxon>
        <taxon>Bacillati</taxon>
        <taxon>Bacillota</taxon>
        <taxon>Clostridia</taxon>
        <taxon>Eubacteriales</taxon>
        <taxon>Clostridiales Family XVII. Incertae Sedis</taxon>
        <taxon>Sulfobacillus</taxon>
    </lineage>
</organism>
<sequence>MRTALILGASGLVGKAVTNEFKDAFDLFGTYSTSTTHLPKEKQFRLDVHEVDRLQRMVRSIKPDIVISCLRGDLEQQLSFHKALAAELVNTHSSVYFLSSANVFDGDYSKHHFEMDGPIAESEYGQVKIQCENALKDILDSRAVIIRTPMIWGVESPRMNQVRDSIEKNQPVDVYGNLECNNISDTQLAKQLHYIVENELRGIFHLGSVDMMTHADFFAQIVNALSPERNLLKFNLYNDTADVYRWGLISSRTDIPVSLQITNQAIISHLLQ</sequence>
<reference evidence="4 5" key="1">
    <citation type="journal article" date="2014" name="BMC Genomics">
        <title>Comparison of environmental and isolate Sulfobacillus genomes reveals diverse carbon, sulfur, nitrogen, and hydrogen metabolisms.</title>
        <authorList>
            <person name="Justice N.B."/>
            <person name="Norman A."/>
            <person name="Brown C.T."/>
            <person name="Singh A."/>
            <person name="Thomas B.C."/>
            <person name="Banfield J.F."/>
        </authorList>
    </citation>
    <scope>NUCLEOTIDE SEQUENCE [LARGE SCALE GENOMIC DNA]</scope>
    <source>
        <strain evidence="4">AMDSBA5</strain>
    </source>
</reference>